<comment type="caution">
    <text evidence="1">The sequence shown here is derived from an EMBL/GenBank/DDBJ whole genome shotgun (WGS) entry which is preliminary data.</text>
</comment>
<sequence length="77" mass="8250">MPFAPRSPAIIPPGHRQSCPCMPPTPPSLLHRAPALAAYAPVAATALCAPIPRLCLTHATLQPCPCLTYRKKQRILS</sequence>
<evidence type="ECO:0000313" key="2">
    <source>
        <dbReference type="Proteomes" id="UP001054252"/>
    </source>
</evidence>
<name>A0AAV5LBB7_9ROSI</name>
<dbReference type="EMBL" id="BPVZ01000103">
    <property type="protein sequence ID" value="GKV34047.1"/>
    <property type="molecule type" value="Genomic_DNA"/>
</dbReference>
<gene>
    <name evidence="1" type="ORF">SLEP1_g42470</name>
</gene>
<protein>
    <submittedName>
        <fullName evidence="1">Uncharacterized protein</fullName>
    </submittedName>
</protein>
<accession>A0AAV5LBB7</accession>
<organism evidence="1 2">
    <name type="scientific">Rubroshorea leprosula</name>
    <dbReference type="NCBI Taxonomy" id="152421"/>
    <lineage>
        <taxon>Eukaryota</taxon>
        <taxon>Viridiplantae</taxon>
        <taxon>Streptophyta</taxon>
        <taxon>Embryophyta</taxon>
        <taxon>Tracheophyta</taxon>
        <taxon>Spermatophyta</taxon>
        <taxon>Magnoliopsida</taxon>
        <taxon>eudicotyledons</taxon>
        <taxon>Gunneridae</taxon>
        <taxon>Pentapetalae</taxon>
        <taxon>rosids</taxon>
        <taxon>malvids</taxon>
        <taxon>Malvales</taxon>
        <taxon>Dipterocarpaceae</taxon>
        <taxon>Rubroshorea</taxon>
    </lineage>
</organism>
<evidence type="ECO:0000313" key="1">
    <source>
        <dbReference type="EMBL" id="GKV34047.1"/>
    </source>
</evidence>
<reference evidence="1 2" key="1">
    <citation type="journal article" date="2021" name="Commun. Biol.">
        <title>The genome of Shorea leprosula (Dipterocarpaceae) highlights the ecological relevance of drought in aseasonal tropical rainforests.</title>
        <authorList>
            <person name="Ng K.K.S."/>
            <person name="Kobayashi M.J."/>
            <person name="Fawcett J.A."/>
            <person name="Hatakeyama M."/>
            <person name="Paape T."/>
            <person name="Ng C.H."/>
            <person name="Ang C.C."/>
            <person name="Tnah L.H."/>
            <person name="Lee C.T."/>
            <person name="Nishiyama T."/>
            <person name="Sese J."/>
            <person name="O'Brien M.J."/>
            <person name="Copetti D."/>
            <person name="Mohd Noor M.I."/>
            <person name="Ong R.C."/>
            <person name="Putra M."/>
            <person name="Sireger I.Z."/>
            <person name="Indrioko S."/>
            <person name="Kosugi Y."/>
            <person name="Izuno A."/>
            <person name="Isagi Y."/>
            <person name="Lee S.L."/>
            <person name="Shimizu K.K."/>
        </authorList>
    </citation>
    <scope>NUCLEOTIDE SEQUENCE [LARGE SCALE GENOMIC DNA]</scope>
    <source>
        <strain evidence="1">214</strain>
    </source>
</reference>
<proteinExistence type="predicted"/>
<dbReference type="AlphaFoldDB" id="A0AAV5LBB7"/>
<keyword evidence="2" id="KW-1185">Reference proteome</keyword>
<dbReference type="Proteomes" id="UP001054252">
    <property type="component" value="Unassembled WGS sequence"/>
</dbReference>